<dbReference type="InterPro" id="IPR033932">
    <property type="entry name" value="YtcJ-like"/>
</dbReference>
<name>A0ABX0MKJ3_9BURK</name>
<keyword evidence="4" id="KW-1185">Reference proteome</keyword>
<dbReference type="SUPFAM" id="SSF51556">
    <property type="entry name" value="Metallo-dependent hydrolases"/>
    <property type="match status" value="1"/>
</dbReference>
<evidence type="ECO:0000256" key="1">
    <source>
        <dbReference type="SAM" id="MobiDB-lite"/>
    </source>
</evidence>
<dbReference type="CDD" id="cd01300">
    <property type="entry name" value="YtcJ_like"/>
    <property type="match status" value="1"/>
</dbReference>
<dbReference type="InterPro" id="IPR011059">
    <property type="entry name" value="Metal-dep_hydrolase_composite"/>
</dbReference>
<dbReference type="PANTHER" id="PTHR22642:SF2">
    <property type="entry name" value="PROTEIN LONG AFTER FAR-RED 3"/>
    <property type="match status" value="1"/>
</dbReference>
<dbReference type="SUPFAM" id="SSF51338">
    <property type="entry name" value="Composite domain of metallo-dependent hydrolases"/>
    <property type="match status" value="1"/>
</dbReference>
<sequence length="658" mass="69027">MTNKNVRPHGGDNITPRIALALGKHAVAALALACALPAAQAGAPRGASDAAQAKAQAGAPRGASDAAQAKAQAKAQAEAEAEATAETIYRNGYIYTVDAADSVQQALAVRGGRIVYVGDNAGAVALKGKQTRVIDLQGRMLMPGLIDAHMHPLSGGKRLLHCNLNYEALTVPQFQARIQACADKDRAAKGGKSDKKWLQVVNWFQQSMLPAGVETTRATLDAIKTDRPIAVRSSFGHSYLVSTRGLQAAGIVRATPDPDTGKIVRDAAGEPSGLLEDAAMELVSKVLPKTTPAETVTAASFAMQALGRQGVTSFLDASSDEEIFTAFAAIARQGKLSARAHFAAEVSTEDGLDPARAVASVLKMVKRFHQDGDGVTPLMRVRHAKIYMDGVIAAPALTGTMVAPYFVDRGTPGHPHWVPGDSKGPPTYFKPEALKAILIGLAKAGIDAHVHVDGDGAVRETLDAVEALRAAPGGKEARPALAHAEIVDPADFGRFAALDASAVLSFQWGKPAPDTVAGLKDYLGPQRYAILEPQSLLLDAGARVVFGSDWPVDALDEWFALKVGVTRTNAPSAGPEFAGRLGAAPGMPRAAVLRAVTMNAAYTLRQEGQVGSLEVGKLADLIVLDRNFFQIPDEEIADVKVLQTVVGGKLVHQAPGFL</sequence>
<dbReference type="Gene3D" id="2.30.40.10">
    <property type="entry name" value="Urease, subunit C, domain 1"/>
    <property type="match status" value="1"/>
</dbReference>
<gene>
    <name evidence="3" type="ORF">F1735_01535</name>
</gene>
<dbReference type="EMBL" id="WHJF01000003">
    <property type="protein sequence ID" value="NHZ61003.1"/>
    <property type="molecule type" value="Genomic_DNA"/>
</dbReference>
<evidence type="ECO:0000313" key="3">
    <source>
        <dbReference type="EMBL" id="NHZ61003.1"/>
    </source>
</evidence>
<dbReference type="Proteomes" id="UP000610594">
    <property type="component" value="Unassembled WGS sequence"/>
</dbReference>
<dbReference type="RefSeq" id="WP_167235280.1">
    <property type="nucleotide sequence ID" value="NZ_WHJF01000003.1"/>
</dbReference>
<dbReference type="Pfam" id="PF07969">
    <property type="entry name" value="Amidohydro_3"/>
    <property type="match status" value="1"/>
</dbReference>
<dbReference type="PANTHER" id="PTHR22642">
    <property type="entry name" value="IMIDAZOLONEPROPIONASE"/>
    <property type="match status" value="1"/>
</dbReference>
<protein>
    <submittedName>
        <fullName evidence="3">Amidohydrolase family protein</fullName>
    </submittedName>
</protein>
<organism evidence="3 4">
    <name type="scientific">Massilia genomosp. 1</name>
    <dbReference type="NCBI Taxonomy" id="2609280"/>
    <lineage>
        <taxon>Bacteria</taxon>
        <taxon>Pseudomonadati</taxon>
        <taxon>Pseudomonadota</taxon>
        <taxon>Betaproteobacteria</taxon>
        <taxon>Burkholderiales</taxon>
        <taxon>Oxalobacteraceae</taxon>
        <taxon>Telluria group</taxon>
        <taxon>Massilia</taxon>
    </lineage>
</organism>
<proteinExistence type="predicted"/>
<comment type="caution">
    <text evidence="3">The sequence shown here is derived from an EMBL/GenBank/DDBJ whole genome shotgun (WGS) entry which is preliminary data.</text>
</comment>
<dbReference type="InterPro" id="IPR013108">
    <property type="entry name" value="Amidohydro_3"/>
</dbReference>
<evidence type="ECO:0000313" key="4">
    <source>
        <dbReference type="Proteomes" id="UP000610594"/>
    </source>
</evidence>
<evidence type="ECO:0000259" key="2">
    <source>
        <dbReference type="Pfam" id="PF07969"/>
    </source>
</evidence>
<feature type="region of interest" description="Disordered" evidence="1">
    <location>
        <begin position="52"/>
        <end position="71"/>
    </location>
</feature>
<feature type="domain" description="Amidohydrolase 3" evidence="2">
    <location>
        <begin position="132"/>
        <end position="652"/>
    </location>
</feature>
<dbReference type="Gene3D" id="3.10.310.70">
    <property type="match status" value="1"/>
</dbReference>
<dbReference type="InterPro" id="IPR032466">
    <property type="entry name" value="Metal_Hydrolase"/>
</dbReference>
<reference evidence="3 4" key="1">
    <citation type="submission" date="2019-10" db="EMBL/GenBank/DDBJ databases">
        <title>Taxonomy of Antarctic Massilia spp.: description of Massilia rubra sp. nov., Massilia aquatica sp. nov., Massilia mucilaginosa sp. nov., Massilia frigida sp. nov. isolated from streams, lakes and regoliths.</title>
        <authorList>
            <person name="Holochova P."/>
            <person name="Sedlacek I."/>
            <person name="Kralova S."/>
            <person name="Maslanova I."/>
            <person name="Busse H.-J."/>
            <person name="Stankova E."/>
            <person name="Vrbovska V."/>
            <person name="Kovarovic V."/>
            <person name="Bartak M."/>
            <person name="Svec P."/>
            <person name="Pantucek R."/>
        </authorList>
    </citation>
    <scope>NUCLEOTIDE SEQUENCE [LARGE SCALE GENOMIC DNA]</scope>
    <source>
        <strain evidence="3 4">CCM 8694</strain>
    </source>
</reference>
<dbReference type="Gene3D" id="3.20.20.140">
    <property type="entry name" value="Metal-dependent hydrolases"/>
    <property type="match status" value="1"/>
</dbReference>
<accession>A0ABX0MKJ3</accession>